<keyword evidence="4" id="KW-1185">Reference proteome</keyword>
<dbReference type="Proteomes" id="UP001596112">
    <property type="component" value="Unassembled WGS sequence"/>
</dbReference>
<dbReference type="InterPro" id="IPR012223">
    <property type="entry name" value="TEII"/>
</dbReference>
<evidence type="ECO:0000313" key="3">
    <source>
        <dbReference type="EMBL" id="MFC5806545.1"/>
    </source>
</evidence>
<comment type="caution">
    <text evidence="3">The sequence shown here is derived from an EMBL/GenBank/DDBJ whole genome shotgun (WGS) entry which is preliminary data.</text>
</comment>
<dbReference type="RefSeq" id="WP_272167934.1">
    <property type="nucleotide sequence ID" value="NZ_JAQOSL010000001.1"/>
</dbReference>
<organism evidence="3 4">
    <name type="scientific">Streptomyces heilongjiangensis</name>
    <dbReference type="NCBI Taxonomy" id="945052"/>
    <lineage>
        <taxon>Bacteria</taxon>
        <taxon>Bacillati</taxon>
        <taxon>Actinomycetota</taxon>
        <taxon>Actinomycetes</taxon>
        <taxon>Kitasatosporales</taxon>
        <taxon>Streptomycetaceae</taxon>
        <taxon>Streptomyces</taxon>
    </lineage>
</organism>
<evidence type="ECO:0000313" key="4">
    <source>
        <dbReference type="Proteomes" id="UP001596112"/>
    </source>
</evidence>
<sequence length="260" mass="28413">MSPLVPDVSTLVPRPQPGAPVRLLCFPNAGAGTAGYRHLAELLAPCAELRVVRLPGRERRWNERPHASLEPLLLDLAEDLAPHLDPAPGQRLAFFGHSMGALVAFELARLLRARGARMPDSLLVSGLDAPHRPRTGRVVMHGLDDDAFAARLPHYGGTPRELLDQPELLKLFLPTLRADFAVVETYRHRPEPPLEMPVAAYGGRADRETSVAGLAAWAELTTGTFRHRMFDGGHFYLTERPAELAAEVAGDLARFGEALV</sequence>
<dbReference type="InterPro" id="IPR029058">
    <property type="entry name" value="AB_hydrolase_fold"/>
</dbReference>
<evidence type="ECO:0000259" key="2">
    <source>
        <dbReference type="Pfam" id="PF00975"/>
    </source>
</evidence>
<gene>
    <name evidence="3" type="ORF">ACFQGO_03330</name>
</gene>
<dbReference type="InterPro" id="IPR001031">
    <property type="entry name" value="Thioesterase"/>
</dbReference>
<protein>
    <submittedName>
        <fullName evidence="3">Thioesterase II family protein</fullName>
    </submittedName>
</protein>
<dbReference type="EMBL" id="JBHSNZ010000002">
    <property type="protein sequence ID" value="MFC5806545.1"/>
    <property type="molecule type" value="Genomic_DNA"/>
</dbReference>
<name>A0ABW1B1J7_9ACTN</name>
<accession>A0ABW1B1J7</accession>
<evidence type="ECO:0000256" key="1">
    <source>
        <dbReference type="ARBA" id="ARBA00007169"/>
    </source>
</evidence>
<feature type="domain" description="Thioesterase" evidence="2">
    <location>
        <begin position="22"/>
        <end position="246"/>
    </location>
</feature>
<dbReference type="Pfam" id="PF00975">
    <property type="entry name" value="Thioesterase"/>
    <property type="match status" value="1"/>
</dbReference>
<comment type="similarity">
    <text evidence="1">Belongs to the thioesterase family.</text>
</comment>
<dbReference type="SUPFAM" id="SSF53474">
    <property type="entry name" value="alpha/beta-Hydrolases"/>
    <property type="match status" value="1"/>
</dbReference>
<reference evidence="4" key="1">
    <citation type="journal article" date="2019" name="Int. J. Syst. Evol. Microbiol.">
        <title>The Global Catalogue of Microorganisms (GCM) 10K type strain sequencing project: providing services to taxonomists for standard genome sequencing and annotation.</title>
        <authorList>
            <consortium name="The Broad Institute Genomics Platform"/>
            <consortium name="The Broad Institute Genome Sequencing Center for Infectious Disease"/>
            <person name="Wu L."/>
            <person name="Ma J."/>
        </authorList>
    </citation>
    <scope>NUCLEOTIDE SEQUENCE [LARGE SCALE GENOMIC DNA]</scope>
    <source>
        <strain evidence="4">JCM 9918</strain>
    </source>
</reference>
<dbReference type="PANTHER" id="PTHR11487:SF0">
    <property type="entry name" value="S-ACYL FATTY ACID SYNTHASE THIOESTERASE, MEDIUM CHAIN"/>
    <property type="match status" value="1"/>
</dbReference>
<proteinExistence type="inferred from homology"/>
<dbReference type="Gene3D" id="3.40.50.1820">
    <property type="entry name" value="alpha/beta hydrolase"/>
    <property type="match status" value="1"/>
</dbReference>
<dbReference type="PANTHER" id="PTHR11487">
    <property type="entry name" value="THIOESTERASE"/>
    <property type="match status" value="1"/>
</dbReference>